<dbReference type="AlphaFoldDB" id="A0A290MYQ4"/>
<sequence>MSGGSADIRVSDIVSRCGDDRLRVVGTNGSDSLPPDLVETVCIDAGKGWGGFIVGRKDFLCADDVELIERPARDPEAIALPAHT</sequence>
<gene>
    <name evidence="1" type="ORF">CA606_18315</name>
</gene>
<reference evidence="2" key="1">
    <citation type="submission" date="2017-09" db="EMBL/GenBank/DDBJ databases">
        <title>Genome evolution observed in wild isolates of Caulobacter crescentus.</title>
        <authorList>
            <person name="Ely B."/>
            <person name="Wilson K."/>
            <person name="Scott D."/>
        </authorList>
    </citation>
    <scope>NUCLEOTIDE SEQUENCE [LARGE SCALE GENOMIC DNA]</scope>
    <source>
        <strain evidence="2">CB13b1a</strain>
    </source>
</reference>
<dbReference type="Proteomes" id="UP000217311">
    <property type="component" value="Chromosome"/>
</dbReference>
<protein>
    <submittedName>
        <fullName evidence="1">Uncharacterized protein</fullName>
    </submittedName>
</protein>
<dbReference type="EMBL" id="CP023315">
    <property type="protein sequence ID" value="ATC34129.1"/>
    <property type="molecule type" value="Genomic_DNA"/>
</dbReference>
<evidence type="ECO:0000313" key="1">
    <source>
        <dbReference type="EMBL" id="ATC34129.1"/>
    </source>
</evidence>
<proteinExistence type="predicted"/>
<name>A0A290MYQ4_CAUVI</name>
<organism evidence="1 2">
    <name type="scientific">Caulobacter vibrioides</name>
    <name type="common">Caulobacter crescentus</name>
    <dbReference type="NCBI Taxonomy" id="155892"/>
    <lineage>
        <taxon>Bacteria</taxon>
        <taxon>Pseudomonadati</taxon>
        <taxon>Pseudomonadota</taxon>
        <taxon>Alphaproteobacteria</taxon>
        <taxon>Caulobacterales</taxon>
        <taxon>Caulobacteraceae</taxon>
        <taxon>Caulobacter</taxon>
    </lineage>
</organism>
<evidence type="ECO:0000313" key="2">
    <source>
        <dbReference type="Proteomes" id="UP000217311"/>
    </source>
</evidence>
<accession>A0A290MYQ4</accession>
<dbReference type="RefSeq" id="WP_096053479.1">
    <property type="nucleotide sequence ID" value="NZ_CP023315.3"/>
</dbReference>